<protein>
    <recommendedName>
        <fullName evidence="12">Precursor of CEP9</fullName>
    </recommendedName>
</protein>
<evidence type="ECO:0000256" key="7">
    <source>
        <dbReference type="ARBA" id="ARBA00023278"/>
    </source>
</evidence>
<dbReference type="Proteomes" id="UP000811609">
    <property type="component" value="Chromosome 2"/>
</dbReference>
<comment type="caution">
    <text evidence="10">The sequence shown here is derived from an EMBL/GenBank/DDBJ whole genome shotgun (WGS) entry which is preliminary data.</text>
</comment>
<keyword evidence="3" id="KW-0052">Apoplast</keyword>
<comment type="similarity">
    <text evidence="2">Belongs to the C-terminally encoded plant signaling peptide (CEP) family.</text>
</comment>
<gene>
    <name evidence="10" type="ORF">CIPAW_02G009200</name>
</gene>
<feature type="compositionally biased region" description="Basic and acidic residues" evidence="8">
    <location>
        <begin position="33"/>
        <end position="49"/>
    </location>
</feature>
<evidence type="ECO:0000256" key="4">
    <source>
        <dbReference type="ARBA" id="ARBA00022525"/>
    </source>
</evidence>
<dbReference type="GO" id="GO:1902025">
    <property type="term" value="P:nitrate import"/>
    <property type="evidence" value="ECO:0007669"/>
    <property type="project" value="TreeGrafter"/>
</dbReference>
<dbReference type="GO" id="GO:0005179">
    <property type="term" value="F:hormone activity"/>
    <property type="evidence" value="ECO:0007669"/>
    <property type="project" value="UniProtKB-KW"/>
</dbReference>
<dbReference type="GO" id="GO:2000280">
    <property type="term" value="P:regulation of root development"/>
    <property type="evidence" value="ECO:0007669"/>
    <property type="project" value="TreeGrafter"/>
</dbReference>
<sequence>MENFQTTLYICVALLVLVACHEVLVIEGRKMKSTEKKQDGNIKENDRSFDNYSTPRQDDDPRPATRLSHIPSNTVDRSMASSKNEIVPPMIPNHSISFRGSESARKDDFRPTAPGNSPGIGHAFPDHEADVALKAIGKSQQGVRHSLNGFKYDYRPTTPGHSPGAGHVLKNKKREPNA</sequence>
<organism evidence="10 11">
    <name type="scientific">Carya illinoinensis</name>
    <name type="common">Pecan</name>
    <dbReference type="NCBI Taxonomy" id="32201"/>
    <lineage>
        <taxon>Eukaryota</taxon>
        <taxon>Viridiplantae</taxon>
        <taxon>Streptophyta</taxon>
        <taxon>Embryophyta</taxon>
        <taxon>Tracheophyta</taxon>
        <taxon>Spermatophyta</taxon>
        <taxon>Magnoliopsida</taxon>
        <taxon>eudicotyledons</taxon>
        <taxon>Gunneridae</taxon>
        <taxon>Pentapetalae</taxon>
        <taxon>rosids</taxon>
        <taxon>fabids</taxon>
        <taxon>Fagales</taxon>
        <taxon>Juglandaceae</taxon>
        <taxon>Carya</taxon>
    </lineage>
</organism>
<keyword evidence="9" id="KW-0812">Transmembrane</keyword>
<name>A0A8T1RB44_CARIL</name>
<evidence type="ECO:0000313" key="10">
    <source>
        <dbReference type="EMBL" id="KAG6663181.1"/>
    </source>
</evidence>
<dbReference type="AlphaFoldDB" id="A0A8T1RB44"/>
<evidence type="ECO:0000313" key="11">
    <source>
        <dbReference type="Proteomes" id="UP000811609"/>
    </source>
</evidence>
<evidence type="ECO:0008006" key="12">
    <source>
        <dbReference type="Google" id="ProtNLM"/>
    </source>
</evidence>
<feature type="transmembrane region" description="Helical" evidence="9">
    <location>
        <begin position="6"/>
        <end position="26"/>
    </location>
</feature>
<accession>A0A8T1RB44</accession>
<keyword evidence="7" id="KW-0379">Hydroxylation</keyword>
<comment type="subcellular location">
    <subcellularLocation>
        <location evidence="1">Secreted</location>
        <location evidence="1">Extracellular space</location>
        <location evidence="1">Apoplast</location>
    </subcellularLocation>
</comment>
<evidence type="ECO:0000256" key="5">
    <source>
        <dbReference type="ARBA" id="ARBA00022702"/>
    </source>
</evidence>
<dbReference type="InterPro" id="IPR033250">
    <property type="entry name" value="CEP"/>
</dbReference>
<evidence type="ECO:0000256" key="2">
    <source>
        <dbReference type="ARBA" id="ARBA00008963"/>
    </source>
</evidence>
<keyword evidence="6" id="KW-0732">Signal</keyword>
<dbReference type="PANTHER" id="PTHR33348:SF3">
    <property type="entry name" value="PRECURSOR OF CEP1"/>
    <property type="match status" value="1"/>
</dbReference>
<dbReference type="GO" id="GO:1901371">
    <property type="term" value="P:regulation of leaf morphogenesis"/>
    <property type="evidence" value="ECO:0007669"/>
    <property type="project" value="TreeGrafter"/>
</dbReference>
<evidence type="ECO:0000256" key="6">
    <source>
        <dbReference type="ARBA" id="ARBA00022729"/>
    </source>
</evidence>
<evidence type="ECO:0000256" key="1">
    <source>
        <dbReference type="ARBA" id="ARBA00004271"/>
    </source>
</evidence>
<dbReference type="GO" id="GO:0006995">
    <property type="term" value="P:cellular response to nitrogen starvation"/>
    <property type="evidence" value="ECO:0007669"/>
    <property type="project" value="UniProtKB-ARBA"/>
</dbReference>
<keyword evidence="5" id="KW-0372">Hormone</keyword>
<feature type="region of interest" description="Disordered" evidence="8">
    <location>
        <begin position="138"/>
        <end position="178"/>
    </location>
</feature>
<reference evidence="10" key="1">
    <citation type="submission" date="2020-12" db="EMBL/GenBank/DDBJ databases">
        <title>WGS assembly of Carya illinoinensis cv. Pawnee.</title>
        <authorList>
            <person name="Platts A."/>
            <person name="Shu S."/>
            <person name="Wright S."/>
            <person name="Barry K."/>
            <person name="Edger P."/>
            <person name="Pires J.C."/>
            <person name="Schmutz J."/>
        </authorList>
    </citation>
    <scope>NUCLEOTIDE SEQUENCE</scope>
    <source>
        <tissue evidence="10">Leaf</tissue>
    </source>
</reference>
<keyword evidence="9" id="KW-0472">Membrane</keyword>
<keyword evidence="4" id="KW-0964">Secreted</keyword>
<keyword evidence="11" id="KW-1185">Reference proteome</keyword>
<keyword evidence="9" id="KW-1133">Transmembrane helix</keyword>
<proteinExistence type="inferred from homology"/>
<dbReference type="PANTHER" id="PTHR33348">
    <property type="entry name" value="PRECURSOR OF CEP5"/>
    <property type="match status" value="1"/>
</dbReference>
<dbReference type="EMBL" id="CM031810">
    <property type="protein sequence ID" value="KAG6663181.1"/>
    <property type="molecule type" value="Genomic_DNA"/>
</dbReference>
<feature type="compositionally biased region" description="Basic residues" evidence="8">
    <location>
        <begin position="169"/>
        <end position="178"/>
    </location>
</feature>
<feature type="region of interest" description="Disordered" evidence="8">
    <location>
        <begin position="33"/>
        <end position="125"/>
    </location>
</feature>
<feature type="compositionally biased region" description="Polar residues" evidence="8">
    <location>
        <begin position="70"/>
        <end position="84"/>
    </location>
</feature>
<evidence type="ECO:0000256" key="9">
    <source>
        <dbReference type="SAM" id="Phobius"/>
    </source>
</evidence>
<evidence type="ECO:0000256" key="8">
    <source>
        <dbReference type="SAM" id="MobiDB-lite"/>
    </source>
</evidence>
<dbReference type="GO" id="GO:0048046">
    <property type="term" value="C:apoplast"/>
    <property type="evidence" value="ECO:0007669"/>
    <property type="project" value="UniProtKB-SubCell"/>
</dbReference>
<evidence type="ECO:0000256" key="3">
    <source>
        <dbReference type="ARBA" id="ARBA00022523"/>
    </source>
</evidence>
<dbReference type="GO" id="GO:0048364">
    <property type="term" value="P:root development"/>
    <property type="evidence" value="ECO:0007669"/>
    <property type="project" value="InterPro"/>
</dbReference>